<evidence type="ECO:0000256" key="2">
    <source>
        <dbReference type="SAM" id="Phobius"/>
    </source>
</evidence>
<dbReference type="EMBL" id="BAAAJE010000019">
    <property type="protein sequence ID" value="GAA1154168.1"/>
    <property type="molecule type" value="Genomic_DNA"/>
</dbReference>
<accession>A0ABN1UJY3</accession>
<evidence type="ECO:0000313" key="4">
    <source>
        <dbReference type="EMBL" id="GAA1154168.1"/>
    </source>
</evidence>
<keyword evidence="2" id="KW-0812">Transmembrane</keyword>
<feature type="transmembrane region" description="Helical" evidence="2">
    <location>
        <begin position="38"/>
        <end position="59"/>
    </location>
</feature>
<keyword evidence="5" id="KW-1185">Reference proteome</keyword>
<keyword evidence="2" id="KW-0472">Membrane</keyword>
<dbReference type="InterPro" id="IPR019606">
    <property type="entry name" value="GerMN"/>
</dbReference>
<gene>
    <name evidence="4" type="ORF">GCM10009606_35590</name>
</gene>
<evidence type="ECO:0000256" key="1">
    <source>
        <dbReference type="SAM" id="MobiDB-lite"/>
    </source>
</evidence>
<reference evidence="4 5" key="1">
    <citation type="journal article" date="2019" name="Int. J. Syst. Evol. Microbiol.">
        <title>The Global Catalogue of Microorganisms (GCM) 10K type strain sequencing project: providing services to taxonomists for standard genome sequencing and annotation.</title>
        <authorList>
            <consortium name="The Broad Institute Genomics Platform"/>
            <consortium name="The Broad Institute Genome Sequencing Center for Infectious Disease"/>
            <person name="Wu L."/>
            <person name="Ma J."/>
        </authorList>
    </citation>
    <scope>NUCLEOTIDE SEQUENCE [LARGE SCALE GENOMIC DNA]</scope>
    <source>
        <strain evidence="4 5">JCM 11813</strain>
    </source>
</reference>
<feature type="domain" description="GerMN" evidence="3">
    <location>
        <begin position="113"/>
        <end position="194"/>
    </location>
</feature>
<protein>
    <recommendedName>
        <fullName evidence="3">GerMN domain-containing protein</fullName>
    </recommendedName>
</protein>
<proteinExistence type="predicted"/>
<evidence type="ECO:0000313" key="5">
    <source>
        <dbReference type="Proteomes" id="UP001499979"/>
    </source>
</evidence>
<sequence>MNLADVLHDAVDGIDPADRIDAIRARTASAPARGGRPWFYAAGAVVLATAATVAAFAVLDDSTRSSGPTHHDDQVTSVPTPGTQLVPAYFIGDTPRGPRLFREFDRVVGPDAVQAALDRIQRPPADHDYTTGWAPGSFGDATVRDGRIDVELSDGVDLSDRLAVQQAVYTLQGAAGQRLPVYFWLEGQRGNMGEVADPAVLSQVMINDPTEGLEVHDYFTARGAANSYEANVPWELRDDSGSVVRRGFATTPGWGDRLYPWEARVDVRDLPFGSYTFVAMTDDPSGGEGGGPDADTRTIIVR</sequence>
<keyword evidence="2" id="KW-1133">Transmembrane helix</keyword>
<dbReference type="SMART" id="SM00909">
    <property type="entry name" value="Germane"/>
    <property type="match status" value="1"/>
</dbReference>
<dbReference type="InterPro" id="IPR018911">
    <property type="entry name" value="Gmad2_Ig-like_dom"/>
</dbReference>
<dbReference type="Pfam" id="PF10648">
    <property type="entry name" value="Gmad2"/>
    <property type="match status" value="1"/>
</dbReference>
<name>A0ABN1UJY3_9ACTN</name>
<evidence type="ECO:0000259" key="3">
    <source>
        <dbReference type="SMART" id="SM00909"/>
    </source>
</evidence>
<dbReference type="Proteomes" id="UP001499979">
    <property type="component" value="Unassembled WGS sequence"/>
</dbReference>
<dbReference type="RefSeq" id="WP_343908962.1">
    <property type="nucleotide sequence ID" value="NZ_BAAAJE010000019.1"/>
</dbReference>
<dbReference type="Pfam" id="PF10646">
    <property type="entry name" value="Germane"/>
    <property type="match status" value="1"/>
</dbReference>
<organism evidence="4 5">
    <name type="scientific">Nocardioides aquiterrae</name>
    <dbReference type="NCBI Taxonomy" id="203799"/>
    <lineage>
        <taxon>Bacteria</taxon>
        <taxon>Bacillati</taxon>
        <taxon>Actinomycetota</taxon>
        <taxon>Actinomycetes</taxon>
        <taxon>Propionibacteriales</taxon>
        <taxon>Nocardioidaceae</taxon>
        <taxon>Nocardioides</taxon>
    </lineage>
</organism>
<comment type="caution">
    <text evidence="4">The sequence shown here is derived from an EMBL/GenBank/DDBJ whole genome shotgun (WGS) entry which is preliminary data.</text>
</comment>
<feature type="region of interest" description="Disordered" evidence="1">
    <location>
        <begin position="281"/>
        <end position="302"/>
    </location>
</feature>